<dbReference type="EMBL" id="CP126116">
    <property type="protein sequence ID" value="WHZ56944.1"/>
    <property type="molecule type" value="Genomic_DNA"/>
</dbReference>
<keyword evidence="2" id="KW-1185">Reference proteome</keyword>
<dbReference type="Proteomes" id="UP001226091">
    <property type="component" value="Chromosome"/>
</dbReference>
<protein>
    <submittedName>
        <fullName evidence="1">Opine metallophore biosynthesis dehydrogenase</fullName>
    </submittedName>
</protein>
<accession>A0ACD4R944</accession>
<gene>
    <name evidence="1" type="ORF">QLQ22_19990</name>
</gene>
<reference evidence="2" key="1">
    <citation type="journal article" date="2025" name="Aquaculture">
        <title>Assessment of the bioflocculant production and safety properties of Metabacillus hrfriensis sp. nov. based on phenotypic and whole-genome sequencing analysis.</title>
        <authorList>
            <person name="Zhang R."/>
            <person name="Zhao Z."/>
            <person name="Luo L."/>
            <person name="Wang S."/>
            <person name="Guo K."/>
            <person name="Xu W."/>
        </authorList>
    </citation>
    <scope>NUCLEOTIDE SEQUENCE [LARGE SCALE GENOMIC DNA]</scope>
    <source>
        <strain evidence="2">CT-WN-B3</strain>
    </source>
</reference>
<proteinExistence type="predicted"/>
<evidence type="ECO:0000313" key="1">
    <source>
        <dbReference type="EMBL" id="WHZ56944.1"/>
    </source>
</evidence>
<sequence length="432" mass="49560">MTLHNFVAAPFGNTLIAGTGPAAINMAVQAANGWTDKLGLVNRPGAHTDRLINYFNQNEKIVKSRYLTETNADLGGEAKLDFFYGDYRLIDDIWETVIICTPSDSYVEVLNQLFSRKLTRLNKIIFLSPGIGSNILIGRHFKEELKEIELISMSAYYGATKYEEDGINVRTKALKKRIYLASSNKKSGHIHSVSKFIESLRVEARIVSAPIEAESRNVTTYVHPPFFMNSFAMRQILTKNQSLKSMYKLYPEGPITQHSIRVMVKLWKEISKVVEYFGAKPVNLLQFLNDDNYPVHNETLSREDIEQFQTFIEVKQEYLLYIRYSAILIDPFSRPDEYGRYFDFSAVPFKQAERDTRGRWAIPRIPLEDYRKLKGIYELGQAAGIEMPHALALIETFVAEVNGFAEKTQAEYSNFDRKIESRLFSGHGRREL</sequence>
<organism evidence="1 2">
    <name type="scientific">Metabacillus hrfriensis</name>
    <dbReference type="NCBI Taxonomy" id="3048891"/>
    <lineage>
        <taxon>Bacteria</taxon>
        <taxon>Bacillati</taxon>
        <taxon>Bacillota</taxon>
        <taxon>Bacilli</taxon>
        <taxon>Bacillales</taxon>
        <taxon>Bacillaceae</taxon>
        <taxon>Metabacillus</taxon>
    </lineage>
</organism>
<evidence type="ECO:0000313" key="2">
    <source>
        <dbReference type="Proteomes" id="UP001226091"/>
    </source>
</evidence>
<name>A0ACD4R944_9BACI</name>